<keyword evidence="6 11" id="KW-0238">DNA-binding</keyword>
<dbReference type="Gene3D" id="3.40.50.2300">
    <property type="match status" value="1"/>
</dbReference>
<dbReference type="EMBL" id="LYPB01000037">
    <property type="protein sequence ID" value="OAS23693.1"/>
    <property type="molecule type" value="Genomic_DNA"/>
</dbReference>
<keyword evidence="3 8" id="KW-0597">Phosphoprotein</keyword>
<dbReference type="Proteomes" id="UP000078454">
    <property type="component" value="Unassembled WGS sequence"/>
</dbReference>
<keyword evidence="7" id="KW-0804">Transcription</keyword>
<evidence type="ECO:0000256" key="4">
    <source>
        <dbReference type="ARBA" id="ARBA00023012"/>
    </source>
</evidence>
<organism evidence="11 12">
    <name type="scientific">Paenibacillus oryzisoli</name>
    <dbReference type="NCBI Taxonomy" id="1850517"/>
    <lineage>
        <taxon>Bacteria</taxon>
        <taxon>Bacillati</taxon>
        <taxon>Bacillota</taxon>
        <taxon>Bacilli</taxon>
        <taxon>Bacillales</taxon>
        <taxon>Paenibacillaceae</taxon>
        <taxon>Paenibacillus</taxon>
    </lineage>
</organism>
<dbReference type="InterPro" id="IPR020449">
    <property type="entry name" value="Tscrpt_reg_AraC-type_HTH"/>
</dbReference>
<evidence type="ECO:0000256" key="7">
    <source>
        <dbReference type="ARBA" id="ARBA00023163"/>
    </source>
</evidence>
<evidence type="ECO:0000313" key="11">
    <source>
        <dbReference type="EMBL" id="OAS23693.1"/>
    </source>
</evidence>
<dbReference type="OrthoDB" id="9794370at2"/>
<dbReference type="GO" id="GO:0005737">
    <property type="term" value="C:cytoplasm"/>
    <property type="evidence" value="ECO:0007669"/>
    <property type="project" value="UniProtKB-SubCell"/>
</dbReference>
<dbReference type="PANTHER" id="PTHR42713">
    <property type="entry name" value="HISTIDINE KINASE-RELATED"/>
    <property type="match status" value="1"/>
</dbReference>
<dbReference type="Pfam" id="PF00072">
    <property type="entry name" value="Response_reg"/>
    <property type="match status" value="1"/>
</dbReference>
<comment type="caution">
    <text evidence="11">The sequence shown here is derived from an EMBL/GenBank/DDBJ whole genome shotgun (WGS) entry which is preliminary data.</text>
</comment>
<evidence type="ECO:0000256" key="3">
    <source>
        <dbReference type="ARBA" id="ARBA00022553"/>
    </source>
</evidence>
<dbReference type="RefSeq" id="WP_068661731.1">
    <property type="nucleotide sequence ID" value="NZ_LYPB01000037.1"/>
</dbReference>
<comment type="subcellular location">
    <subcellularLocation>
        <location evidence="1">Cytoplasm</location>
    </subcellularLocation>
</comment>
<accession>A0A198AS52</accession>
<dbReference type="GO" id="GO:0000160">
    <property type="term" value="P:phosphorelay signal transduction system"/>
    <property type="evidence" value="ECO:0007669"/>
    <property type="project" value="UniProtKB-KW"/>
</dbReference>
<dbReference type="InterPro" id="IPR011006">
    <property type="entry name" value="CheY-like_superfamily"/>
</dbReference>
<sequence>MYKLLLVDDEEDVREGVVREINWEAIGFEVVDKAENGKEALEMVERLQPDVVVTDIQMPFMNGLQLAEAIRERFPTIKLIILTGHDEFEYAQRAIKLHIDEYVLKPFSAQELVNALLKVKAQVQEEVAHRKDVQLLKEHYRKSMPVLKENFLATLMNRKLPRDEVFEKAANYGIELSGNSYVVAVLSIDGVFISEEDVENREELSKSISLKYSEDQALKYFALLNISEEIAGKRGLGLVFMHDDQVVLLAARENRDKEAALQETMRVLEEIRQSVEKYLKFTLTVGIGSVMKDVTKISYSYEDAVLSLDYRLILGSNRMIYIDDVEKRSVDKIRFDDVKEHALTRCIKVGTSQEIRETIDELFQGIEAGVSVKDYQIYLLEILTCILKAAKDSNLNVDEVFGESFIPFTEINKFTSLEEAKHWLVELCASMMSHIATDRQYTYKNLVDLAKDYTKTHYHEGDITINKVCGHLHISAGYFSSIFKKETKMTFVNYLNHIRMEAAKELLRSTDMKALEIAEKVGYADANYFSFSFRKNVGVSPKEYRNNSAKGL</sequence>
<protein>
    <submittedName>
        <fullName evidence="11">DNA-binding response regulator</fullName>
    </submittedName>
</protein>
<dbReference type="InterPro" id="IPR051552">
    <property type="entry name" value="HptR"/>
</dbReference>
<evidence type="ECO:0000256" key="8">
    <source>
        <dbReference type="PROSITE-ProRule" id="PRU00169"/>
    </source>
</evidence>
<name>A0A198AS52_9BACL</name>
<evidence type="ECO:0000259" key="9">
    <source>
        <dbReference type="PROSITE" id="PS01124"/>
    </source>
</evidence>
<dbReference type="GO" id="GO:0003700">
    <property type="term" value="F:DNA-binding transcription factor activity"/>
    <property type="evidence" value="ECO:0007669"/>
    <property type="project" value="InterPro"/>
</dbReference>
<dbReference type="PROSITE" id="PS50110">
    <property type="entry name" value="RESPONSE_REGULATORY"/>
    <property type="match status" value="1"/>
</dbReference>
<dbReference type="PANTHER" id="PTHR42713:SF3">
    <property type="entry name" value="TRANSCRIPTIONAL REGULATORY PROTEIN HPTR"/>
    <property type="match status" value="1"/>
</dbReference>
<evidence type="ECO:0000256" key="5">
    <source>
        <dbReference type="ARBA" id="ARBA00023015"/>
    </source>
</evidence>
<keyword evidence="2" id="KW-0963">Cytoplasm</keyword>
<dbReference type="Gene3D" id="1.10.10.60">
    <property type="entry name" value="Homeodomain-like"/>
    <property type="match status" value="2"/>
</dbReference>
<gene>
    <name evidence="11" type="ORF">A8708_06145</name>
</gene>
<dbReference type="SUPFAM" id="SSF52172">
    <property type="entry name" value="CheY-like"/>
    <property type="match status" value="1"/>
</dbReference>
<feature type="modified residue" description="4-aspartylphosphate" evidence="8">
    <location>
        <position position="55"/>
    </location>
</feature>
<dbReference type="SMART" id="SM00448">
    <property type="entry name" value="REC"/>
    <property type="match status" value="1"/>
</dbReference>
<evidence type="ECO:0000259" key="10">
    <source>
        <dbReference type="PROSITE" id="PS50110"/>
    </source>
</evidence>
<dbReference type="Pfam" id="PF12833">
    <property type="entry name" value="HTH_18"/>
    <property type="match status" value="1"/>
</dbReference>
<dbReference type="PROSITE" id="PS01124">
    <property type="entry name" value="HTH_ARAC_FAMILY_2"/>
    <property type="match status" value="1"/>
</dbReference>
<dbReference type="InterPro" id="IPR041522">
    <property type="entry name" value="CdaR_GGDEF"/>
</dbReference>
<feature type="domain" description="Response regulatory" evidence="10">
    <location>
        <begin position="3"/>
        <end position="120"/>
    </location>
</feature>
<evidence type="ECO:0000256" key="6">
    <source>
        <dbReference type="ARBA" id="ARBA00023125"/>
    </source>
</evidence>
<evidence type="ECO:0000256" key="2">
    <source>
        <dbReference type="ARBA" id="ARBA00022490"/>
    </source>
</evidence>
<dbReference type="PRINTS" id="PR00032">
    <property type="entry name" value="HTHARAC"/>
</dbReference>
<dbReference type="Pfam" id="PF17853">
    <property type="entry name" value="GGDEF_2"/>
    <property type="match status" value="1"/>
</dbReference>
<dbReference type="GO" id="GO:0043565">
    <property type="term" value="F:sequence-specific DNA binding"/>
    <property type="evidence" value="ECO:0007669"/>
    <property type="project" value="InterPro"/>
</dbReference>
<evidence type="ECO:0000313" key="12">
    <source>
        <dbReference type="Proteomes" id="UP000078454"/>
    </source>
</evidence>
<proteinExistence type="predicted"/>
<reference evidence="11 12" key="1">
    <citation type="submission" date="2016-05" db="EMBL/GenBank/DDBJ databases">
        <title>Paenibacillus sp. 1ZS3-15 nov., isolated from the rhizosphere soil.</title>
        <authorList>
            <person name="Zhang X.X."/>
            <person name="Zhang J."/>
        </authorList>
    </citation>
    <scope>NUCLEOTIDE SEQUENCE [LARGE SCALE GENOMIC DNA]</scope>
    <source>
        <strain evidence="11 12">1ZS3-15</strain>
    </source>
</reference>
<dbReference type="InterPro" id="IPR001789">
    <property type="entry name" value="Sig_transdc_resp-reg_receiver"/>
</dbReference>
<evidence type="ECO:0000256" key="1">
    <source>
        <dbReference type="ARBA" id="ARBA00004496"/>
    </source>
</evidence>
<feature type="domain" description="HTH araC/xylS-type" evidence="9">
    <location>
        <begin position="448"/>
        <end position="547"/>
    </location>
</feature>
<dbReference type="InterPro" id="IPR009057">
    <property type="entry name" value="Homeodomain-like_sf"/>
</dbReference>
<keyword evidence="12" id="KW-1185">Reference proteome</keyword>
<dbReference type="STRING" id="1850517.A8708_06145"/>
<keyword evidence="4" id="KW-0902">Two-component regulatory system</keyword>
<dbReference type="SMART" id="SM00342">
    <property type="entry name" value="HTH_ARAC"/>
    <property type="match status" value="1"/>
</dbReference>
<keyword evidence="5" id="KW-0805">Transcription regulation</keyword>
<dbReference type="SUPFAM" id="SSF46689">
    <property type="entry name" value="Homeodomain-like"/>
    <property type="match status" value="1"/>
</dbReference>
<dbReference type="CDD" id="cd17536">
    <property type="entry name" value="REC_YesN-like"/>
    <property type="match status" value="1"/>
</dbReference>
<dbReference type="AlphaFoldDB" id="A0A198AS52"/>
<dbReference type="InterPro" id="IPR018060">
    <property type="entry name" value="HTH_AraC"/>
</dbReference>